<dbReference type="RefSeq" id="WP_369170920.1">
    <property type="nucleotide sequence ID" value="NZ_CP163439.1"/>
</dbReference>
<protein>
    <recommendedName>
        <fullName evidence="4">Lipoprotein</fullName>
    </recommendedName>
</protein>
<sequence length="222" mass="22323">MRRARTRRRAAAVAVVVVAAAAPLIGGCGIQETDVIEAGGPASIQAFVDRDYDMLLFFRSPDGGLSPVIRTIGSSTGFGPGYVEAGSGDQKSGDPAGPVPTEKVVMALLNGPGKEDRAAGLGTSLPAARPGGTVEVERAPGDRVTARVPLALEGLDSTAVRQLTCTIAYSQDADGQVVVELTGQDGASRSGTCGLAPGNMGTAPTETESRTRGTPTGTSGGA</sequence>
<dbReference type="EMBL" id="CP163439">
    <property type="protein sequence ID" value="XDQ36364.1"/>
    <property type="molecule type" value="Genomic_DNA"/>
</dbReference>
<feature type="chain" id="PRO_5044241611" description="Lipoprotein" evidence="2">
    <location>
        <begin position="22"/>
        <end position="222"/>
    </location>
</feature>
<gene>
    <name evidence="3" type="ORF">AB5J49_25165</name>
</gene>
<accession>A0AB39Q5G2</accession>
<reference evidence="3" key="1">
    <citation type="submission" date="2024-07" db="EMBL/GenBank/DDBJ databases">
        <authorList>
            <person name="Yu S.T."/>
        </authorList>
    </citation>
    <scope>NUCLEOTIDE SEQUENCE</scope>
    <source>
        <strain evidence="3">R28</strain>
    </source>
</reference>
<evidence type="ECO:0000256" key="1">
    <source>
        <dbReference type="SAM" id="MobiDB-lite"/>
    </source>
</evidence>
<dbReference type="AlphaFoldDB" id="A0AB39Q5G2"/>
<evidence type="ECO:0000313" key="3">
    <source>
        <dbReference type="EMBL" id="XDQ36364.1"/>
    </source>
</evidence>
<dbReference type="PROSITE" id="PS51257">
    <property type="entry name" value="PROKAR_LIPOPROTEIN"/>
    <property type="match status" value="1"/>
</dbReference>
<feature type="signal peptide" evidence="2">
    <location>
        <begin position="1"/>
        <end position="21"/>
    </location>
</feature>
<keyword evidence="2" id="KW-0732">Signal</keyword>
<organism evidence="3">
    <name type="scientific">Streptomyces sp. R28</name>
    <dbReference type="NCBI Taxonomy" id="3238628"/>
    <lineage>
        <taxon>Bacteria</taxon>
        <taxon>Bacillati</taxon>
        <taxon>Actinomycetota</taxon>
        <taxon>Actinomycetes</taxon>
        <taxon>Kitasatosporales</taxon>
        <taxon>Streptomycetaceae</taxon>
        <taxon>Streptomyces</taxon>
    </lineage>
</organism>
<feature type="compositionally biased region" description="Low complexity" evidence="1">
    <location>
        <begin position="212"/>
        <end position="222"/>
    </location>
</feature>
<proteinExistence type="predicted"/>
<evidence type="ECO:0008006" key="4">
    <source>
        <dbReference type="Google" id="ProtNLM"/>
    </source>
</evidence>
<feature type="region of interest" description="Disordered" evidence="1">
    <location>
        <begin position="189"/>
        <end position="222"/>
    </location>
</feature>
<name>A0AB39Q5G2_9ACTN</name>
<evidence type="ECO:0000256" key="2">
    <source>
        <dbReference type="SAM" id="SignalP"/>
    </source>
</evidence>